<dbReference type="EMBL" id="BPMK01000021">
    <property type="protein sequence ID" value="GIZ53837.1"/>
    <property type="molecule type" value="Genomic_DNA"/>
</dbReference>
<evidence type="ECO:0000259" key="2">
    <source>
        <dbReference type="Pfam" id="PF22150"/>
    </source>
</evidence>
<keyword evidence="4" id="KW-1185">Reference proteome</keyword>
<comment type="caution">
    <text evidence="3">The sequence shown here is derived from an EMBL/GenBank/DDBJ whole genome shotgun (WGS) entry which is preliminary data.</text>
</comment>
<organism evidence="3 4">
    <name type="scientific">Noviherbaspirillum aridicola</name>
    <dbReference type="NCBI Taxonomy" id="2849687"/>
    <lineage>
        <taxon>Bacteria</taxon>
        <taxon>Pseudomonadati</taxon>
        <taxon>Pseudomonadota</taxon>
        <taxon>Betaproteobacteria</taxon>
        <taxon>Burkholderiales</taxon>
        <taxon>Oxalobacteraceae</taxon>
        <taxon>Noviherbaspirillum</taxon>
    </lineage>
</organism>
<gene>
    <name evidence="3" type="ORF">NCCP691_38510</name>
</gene>
<feature type="transmembrane region" description="Helical" evidence="1">
    <location>
        <begin position="12"/>
        <end position="32"/>
    </location>
</feature>
<reference evidence="3 4" key="1">
    <citation type="journal article" date="2022" name="Int. J. Syst. Evol. Microbiol.">
        <title>Noviherbaspirillum aridicola sp. nov., isolated from an arid soil in Pakistan.</title>
        <authorList>
            <person name="Khan I.U."/>
            <person name="Saqib M."/>
            <person name="Amin A."/>
            <person name="Hussain F."/>
            <person name="Li L."/>
            <person name="Liu Y.H."/>
            <person name="Fang B.Z."/>
            <person name="Ahmed I."/>
            <person name="Li W.J."/>
        </authorList>
    </citation>
    <scope>NUCLEOTIDE SEQUENCE [LARGE SCALE GENOMIC DNA]</scope>
    <source>
        <strain evidence="3 4">NCCP-691</strain>
    </source>
</reference>
<dbReference type="InterPro" id="IPR012902">
    <property type="entry name" value="N_methyl_site"/>
</dbReference>
<dbReference type="Pfam" id="PF07963">
    <property type="entry name" value="N_methyl"/>
    <property type="match status" value="1"/>
</dbReference>
<feature type="domain" description="Type IV pilin Tt1218-like" evidence="2">
    <location>
        <begin position="31"/>
        <end position="103"/>
    </location>
</feature>
<dbReference type="InterPro" id="IPR013362">
    <property type="entry name" value="Pilus_4_PilV"/>
</dbReference>
<dbReference type="RefSeq" id="WP_220810252.1">
    <property type="nucleotide sequence ID" value="NZ_BPMK01000021.1"/>
</dbReference>
<dbReference type="NCBIfam" id="TIGR02523">
    <property type="entry name" value="type_IV_pilV"/>
    <property type="match status" value="1"/>
</dbReference>
<dbReference type="InterPro" id="IPR054402">
    <property type="entry name" value="Tt1218-like_dom"/>
</dbReference>
<keyword evidence="1" id="KW-1133">Transmembrane helix</keyword>
<evidence type="ECO:0000313" key="4">
    <source>
        <dbReference type="Proteomes" id="UP000887222"/>
    </source>
</evidence>
<protein>
    <recommendedName>
        <fullName evidence="2">Type IV pilin Tt1218-like domain-containing protein</fullName>
    </recommendedName>
</protein>
<keyword evidence="1" id="KW-0812">Transmembrane</keyword>
<proteinExistence type="predicted"/>
<dbReference type="Pfam" id="PF22150">
    <property type="entry name" value="Tt1218-like"/>
    <property type="match status" value="1"/>
</dbReference>
<dbReference type="Proteomes" id="UP000887222">
    <property type="component" value="Unassembled WGS sequence"/>
</dbReference>
<evidence type="ECO:0000313" key="3">
    <source>
        <dbReference type="EMBL" id="GIZ53837.1"/>
    </source>
</evidence>
<keyword evidence="1" id="KW-0472">Membrane</keyword>
<name>A0ABQ4Q9V0_9BURK</name>
<evidence type="ECO:0000256" key="1">
    <source>
        <dbReference type="SAM" id="Phobius"/>
    </source>
</evidence>
<sequence length="180" mass="19192">MRLTEKQSGVSLTEVLVAVMVLALAVVGAAALQWRALRAAHEAALQSAAARIAADLAEHLHAFHGRADNGFARFAFDAAAGREITAVPCHAASCTPAQLAAYEMQDLARRARETLPEGRILVCRDAVPWDPDRQAADWSCAEGEGAAVAPLVVKIGWRSRQDSPGARIRPLLVQPVFPSP</sequence>
<accession>A0ABQ4Q9V0</accession>
<dbReference type="NCBIfam" id="TIGR02532">
    <property type="entry name" value="IV_pilin_GFxxxE"/>
    <property type="match status" value="1"/>
</dbReference>